<proteinExistence type="predicted"/>
<dbReference type="GO" id="GO:0016747">
    <property type="term" value="F:acyltransferase activity, transferring groups other than amino-acyl groups"/>
    <property type="evidence" value="ECO:0007669"/>
    <property type="project" value="InterPro"/>
</dbReference>
<dbReference type="Pfam" id="PF13302">
    <property type="entry name" value="Acetyltransf_3"/>
    <property type="match status" value="1"/>
</dbReference>
<dbReference type="InterPro" id="IPR016181">
    <property type="entry name" value="Acyl_CoA_acyltransferase"/>
</dbReference>
<organism evidence="2 3">
    <name type="scientific">Pegethrix bostrychoides GSE-TBD4-15B</name>
    <dbReference type="NCBI Taxonomy" id="2839662"/>
    <lineage>
        <taxon>Bacteria</taxon>
        <taxon>Bacillati</taxon>
        <taxon>Cyanobacteriota</taxon>
        <taxon>Cyanophyceae</taxon>
        <taxon>Oculatellales</taxon>
        <taxon>Oculatellaceae</taxon>
        <taxon>Pegethrix</taxon>
    </lineage>
</organism>
<dbReference type="Gene3D" id="3.40.630.30">
    <property type="match status" value="1"/>
</dbReference>
<protein>
    <submittedName>
        <fullName evidence="2">GNAT family N-acetyltransferase</fullName>
    </submittedName>
</protein>
<sequence>MRLTTPRLTLAPVVESEVNTLHHIFIDSHVRRYLCDDQIFSLEQVAEMLDQSSRSFVTEKFGLWLIRPKSESEAIGFVGLWYFFEETQPQLIYALLPKALKQGYATEAAAEILKYCFDELGYEYLVASCDQPNLESQKVAERLGMRKTGEKIVDGNSIVFFKIDQ</sequence>
<dbReference type="PANTHER" id="PTHR43792">
    <property type="entry name" value="GNAT FAMILY, PUTATIVE (AFU_ORTHOLOGUE AFUA_3G00765)-RELATED-RELATED"/>
    <property type="match status" value="1"/>
</dbReference>
<dbReference type="PANTHER" id="PTHR43792:SF1">
    <property type="entry name" value="N-ACETYLTRANSFERASE DOMAIN-CONTAINING PROTEIN"/>
    <property type="match status" value="1"/>
</dbReference>
<name>A0A951P8T2_9CYAN</name>
<dbReference type="PROSITE" id="PS51186">
    <property type="entry name" value="GNAT"/>
    <property type="match status" value="1"/>
</dbReference>
<dbReference type="InterPro" id="IPR051531">
    <property type="entry name" value="N-acetyltransferase"/>
</dbReference>
<evidence type="ECO:0000259" key="1">
    <source>
        <dbReference type="PROSITE" id="PS51186"/>
    </source>
</evidence>
<dbReference type="InterPro" id="IPR000182">
    <property type="entry name" value="GNAT_dom"/>
</dbReference>
<comment type="caution">
    <text evidence="2">The sequence shown here is derived from an EMBL/GenBank/DDBJ whole genome shotgun (WGS) entry which is preliminary data.</text>
</comment>
<dbReference type="AlphaFoldDB" id="A0A951P8T2"/>
<reference evidence="2" key="1">
    <citation type="submission" date="2021-05" db="EMBL/GenBank/DDBJ databases">
        <authorList>
            <person name="Pietrasiak N."/>
            <person name="Ward R."/>
            <person name="Stajich J.E."/>
            <person name="Kurbessoian T."/>
        </authorList>
    </citation>
    <scope>NUCLEOTIDE SEQUENCE</scope>
    <source>
        <strain evidence="2">GSE-TBD4-15B</strain>
    </source>
</reference>
<dbReference type="EMBL" id="JAHHHV010000031">
    <property type="protein sequence ID" value="MBW4465116.1"/>
    <property type="molecule type" value="Genomic_DNA"/>
</dbReference>
<dbReference type="SUPFAM" id="SSF55729">
    <property type="entry name" value="Acyl-CoA N-acyltransferases (Nat)"/>
    <property type="match status" value="1"/>
</dbReference>
<gene>
    <name evidence="2" type="ORF">KME07_06705</name>
</gene>
<dbReference type="Proteomes" id="UP000707356">
    <property type="component" value="Unassembled WGS sequence"/>
</dbReference>
<evidence type="ECO:0000313" key="2">
    <source>
        <dbReference type="EMBL" id="MBW4465116.1"/>
    </source>
</evidence>
<feature type="domain" description="N-acetyltransferase" evidence="1">
    <location>
        <begin position="8"/>
        <end position="165"/>
    </location>
</feature>
<evidence type="ECO:0000313" key="3">
    <source>
        <dbReference type="Proteomes" id="UP000707356"/>
    </source>
</evidence>
<reference evidence="2" key="2">
    <citation type="journal article" date="2022" name="Microbiol. Resour. Announc.">
        <title>Metagenome Sequencing to Explore Phylogenomics of Terrestrial Cyanobacteria.</title>
        <authorList>
            <person name="Ward R.D."/>
            <person name="Stajich J.E."/>
            <person name="Johansen J.R."/>
            <person name="Huntemann M."/>
            <person name="Clum A."/>
            <person name="Foster B."/>
            <person name="Foster B."/>
            <person name="Roux S."/>
            <person name="Palaniappan K."/>
            <person name="Varghese N."/>
            <person name="Mukherjee S."/>
            <person name="Reddy T.B.K."/>
            <person name="Daum C."/>
            <person name="Copeland A."/>
            <person name="Chen I.A."/>
            <person name="Ivanova N.N."/>
            <person name="Kyrpides N.C."/>
            <person name="Shapiro N."/>
            <person name="Eloe-Fadrosh E.A."/>
            <person name="Pietrasiak N."/>
        </authorList>
    </citation>
    <scope>NUCLEOTIDE SEQUENCE</scope>
    <source>
        <strain evidence="2">GSE-TBD4-15B</strain>
    </source>
</reference>
<accession>A0A951P8T2</accession>